<dbReference type="GeneTree" id="ENSGT00940000163630"/>
<dbReference type="PANTHER" id="PTHR31635:SF196">
    <property type="entry name" value="REVERSE TRANSCRIPTASE DOMAIN-CONTAINING PROTEIN-RELATED"/>
    <property type="match status" value="1"/>
</dbReference>
<dbReference type="InterPro" id="IPR000477">
    <property type="entry name" value="RT_dom"/>
</dbReference>
<dbReference type="GO" id="GO:0003824">
    <property type="term" value="F:catalytic activity"/>
    <property type="evidence" value="ECO:0007669"/>
    <property type="project" value="InterPro"/>
</dbReference>
<dbReference type="PROSITE" id="PS50878">
    <property type="entry name" value="RT_POL"/>
    <property type="match status" value="1"/>
</dbReference>
<dbReference type="AlphaFoldDB" id="A0A803K2M0"/>
<dbReference type="InterPro" id="IPR043502">
    <property type="entry name" value="DNA/RNA_pol_sf"/>
</dbReference>
<dbReference type="Pfam" id="PF00078">
    <property type="entry name" value="RVT_1"/>
    <property type="match status" value="1"/>
</dbReference>
<sequence length="1273" mass="147292">MHHKQSTTMAFTITTLNVNGLNSPNKRSQLIHWAKREKPKILCIQETHLITGQPTRLTNKEYPNQIYANSPIKKKGVAIWFHKSLTPQITKEHPDPEGRYLIILTQIQGQHYTIASVYAPTTKQSTFYRKFFRELNKLKQGRIIIGGDLNIPLQHQVDTKSEKQKNVRPETSTHALNLKKHLKNQALYDAWRECNPKEKDFTYFSYPHTRYSRIDYIMVDKTTLQQLTKAHIGIRTWTDHAPVTISIKLSQTNPSTSHWRLNESLLNNKTIVQECSQILKEYFSLNSTPDISQPTLWCAHKAVIRGQLIKTASLNKKQREQTMLDLTKQLNELETQNKAQPRPQTAKLIRSTKGKIHELELIKINFQLRKLKLNYYTKGNKASKLLAKILQQKQQSQSIDHILDNTGDKITNPKAIADAFATYYSTLYNLEKDSNTPQPLQQEIQTFLLKAKLPQISQDHLDLLNAPIQPMEIQTAIHTTPTGKAPGPDGLPTIYYKTFQAILLPHLTQLFNQIFQQGNFPEEMLKATITTIPKPGKSPTQCPNFRPISLLNCDLKIYAKILANRIKEILPTIIHQDQSGFTKGRQGPDNTRKLLSLIEKANHQKMPVILLALDAEKAFDRVHWQYMTNTLKAFGLQGNILHAISTLYSKPTAQVTNMGFLSNPFQITNGTRQGCPLSPLIYNIVLEPLAKTIRDSTEITGIKAGATEHKLALFADDIILTLSNPKQSVQNAFKILENYSQISYYKLNITKTQALPLNLPKPEQNNLKKDYSFQWKQETLTYLGIELANNIPNTYSNNYPKLLKQIQSQLENWKPLYISWLGRMAAIKIMILPKLLYLFRTLPIMLPQTFLRQTQTTIDTFIWSGKKPRIKRKYMQQLTKEGGFGVPSIENYYKAAILEQLAMWNLSPDHKHWLQIEQENIQPFTLQQLMWSEKPLQLTKGKTIYHTTITALKIWTQQKTKKHIHNFPGKLSPLNILETRIPNLSISNWNHLGILNLEQLITNNTMKSYEELQKEFQLPKHDLYKYLQIRHLLTPYLKNIPDQQTEYEKWCLTKAGKKKGLSKIYRTLLSNENDEKPIHIQKWEKDLNATFTQTQWLQAANAAYKHSQCTNHIENQKKILYRWYKTPSILHQIYPTTSPKCWRCNTEKGTLIHIWWECPNIAPFWTAVSQLLYDTMNLHIPLTAPLALLNHGIQDLPQDLQKLTFHILTSARLLIPRLWKTSTIPTKENLIHLTDSNLTYEQQAPRHSEKATSKDKATQHIWRTWTKTNMNIT</sequence>
<organism evidence="2">
    <name type="scientific">Xenopus tropicalis</name>
    <name type="common">Western clawed frog</name>
    <name type="synonym">Silurana tropicalis</name>
    <dbReference type="NCBI Taxonomy" id="8364"/>
    <lineage>
        <taxon>Eukaryota</taxon>
        <taxon>Metazoa</taxon>
        <taxon>Chordata</taxon>
        <taxon>Craniata</taxon>
        <taxon>Vertebrata</taxon>
        <taxon>Euteleostomi</taxon>
        <taxon>Amphibia</taxon>
        <taxon>Batrachia</taxon>
        <taxon>Anura</taxon>
        <taxon>Pipoidea</taxon>
        <taxon>Pipidae</taxon>
        <taxon>Xenopodinae</taxon>
        <taxon>Xenopus</taxon>
        <taxon>Silurana</taxon>
    </lineage>
</organism>
<dbReference type="InterPro" id="IPR005135">
    <property type="entry name" value="Endo/exonuclease/phosphatase"/>
</dbReference>
<dbReference type="CDD" id="cd09076">
    <property type="entry name" value="L1-EN"/>
    <property type="match status" value="1"/>
</dbReference>
<evidence type="ECO:0000313" key="2">
    <source>
        <dbReference type="Ensembl" id="ENSXETP00000114554"/>
    </source>
</evidence>
<proteinExistence type="predicted"/>
<dbReference type="Ensembl" id="ENSXETT00000111079">
    <property type="protein sequence ID" value="ENSXETP00000114554"/>
    <property type="gene ID" value="ENSXETG00000042546"/>
</dbReference>
<feature type="domain" description="Reverse transcriptase" evidence="1">
    <location>
        <begin position="513"/>
        <end position="787"/>
    </location>
</feature>
<accession>A0A803K2M0</accession>
<reference evidence="2" key="2">
    <citation type="submission" date="2021-03" db="UniProtKB">
        <authorList>
            <consortium name="Ensembl"/>
        </authorList>
    </citation>
    <scope>IDENTIFICATION</scope>
</reference>
<dbReference type="InterPro" id="IPR036691">
    <property type="entry name" value="Endo/exonu/phosph_ase_sf"/>
</dbReference>
<dbReference type="SUPFAM" id="SSF56219">
    <property type="entry name" value="DNase I-like"/>
    <property type="match status" value="1"/>
</dbReference>
<protein>
    <recommendedName>
        <fullName evidence="1">Reverse transcriptase domain-containing protein</fullName>
    </recommendedName>
</protein>
<dbReference type="InParanoid" id="A0A803K2M0"/>
<dbReference type="PANTHER" id="PTHR31635">
    <property type="entry name" value="REVERSE TRANSCRIPTASE DOMAIN-CONTAINING PROTEIN-RELATED"/>
    <property type="match status" value="1"/>
</dbReference>
<dbReference type="CDD" id="cd01650">
    <property type="entry name" value="RT_nLTR_like"/>
    <property type="match status" value="1"/>
</dbReference>
<evidence type="ECO:0000259" key="1">
    <source>
        <dbReference type="PROSITE" id="PS50878"/>
    </source>
</evidence>
<dbReference type="FunCoup" id="A0A803K2M0">
    <property type="interactions" value="2"/>
</dbReference>
<dbReference type="Pfam" id="PF03372">
    <property type="entry name" value="Exo_endo_phos"/>
    <property type="match status" value="1"/>
</dbReference>
<dbReference type="SUPFAM" id="SSF56672">
    <property type="entry name" value="DNA/RNA polymerases"/>
    <property type="match status" value="1"/>
</dbReference>
<reference evidence="2" key="1">
    <citation type="journal article" date="2010" name="Science">
        <title>The genome of the Western clawed frog Xenopus tropicalis.</title>
        <authorList>
            <person name="Hellsten U."/>
            <person name="Harland R.M."/>
            <person name="Gilchrist M.J."/>
            <person name="Hendrix D."/>
            <person name="Jurka J."/>
            <person name="Kapitonov V."/>
            <person name="Ovcharenko I."/>
            <person name="Putnam N.H."/>
            <person name="Shu S."/>
            <person name="Taher L."/>
            <person name="Blitz I.L."/>
            <person name="Blumberg B."/>
            <person name="Dichmann D.S."/>
            <person name="Dubchak I."/>
            <person name="Amaya E."/>
            <person name="Detter J.C."/>
            <person name="Fletcher R."/>
            <person name="Gerhard D.S."/>
            <person name="Goodstein D."/>
            <person name="Graves T."/>
            <person name="Grigoriev I.V."/>
            <person name="Grimwood J."/>
            <person name="Kawashima T."/>
            <person name="Lindquist E."/>
            <person name="Lucas S.M."/>
            <person name="Mead P.E."/>
            <person name="Mitros T."/>
            <person name="Ogino H."/>
            <person name="Ohta Y."/>
            <person name="Poliakov A.V."/>
            <person name="Pollet N."/>
            <person name="Robert J."/>
            <person name="Salamov A."/>
            <person name="Sater A.K."/>
            <person name="Schmutz J."/>
            <person name="Terry A."/>
            <person name="Vize P.D."/>
            <person name="Warren W.C."/>
            <person name="Wells D."/>
            <person name="Wills A."/>
            <person name="Wilson R.K."/>
            <person name="Zimmerman L.B."/>
            <person name="Zorn A.M."/>
            <person name="Grainger R."/>
            <person name="Grammer T."/>
            <person name="Khokha M.K."/>
            <person name="Richardson P.M."/>
            <person name="Rokhsar D.S."/>
        </authorList>
    </citation>
    <scope>NUCLEOTIDE SEQUENCE [LARGE SCALE GENOMIC DNA]</scope>
    <source>
        <strain evidence="2">Nigerian</strain>
    </source>
</reference>
<name>A0A803K2M0_XENTR</name>
<dbReference type="Gene3D" id="3.60.10.10">
    <property type="entry name" value="Endonuclease/exonuclease/phosphatase"/>
    <property type="match status" value="1"/>
</dbReference>